<keyword evidence="1" id="KW-0812">Transmembrane</keyword>
<evidence type="ECO:0000313" key="3">
    <source>
        <dbReference type="Proteomes" id="UP001497623"/>
    </source>
</evidence>
<dbReference type="AlphaFoldDB" id="A0AAV2SUN9"/>
<proteinExistence type="predicted"/>
<dbReference type="Proteomes" id="UP001497623">
    <property type="component" value="Unassembled WGS sequence"/>
</dbReference>
<keyword evidence="3" id="KW-1185">Reference proteome</keyword>
<evidence type="ECO:0000256" key="1">
    <source>
        <dbReference type="SAM" id="Phobius"/>
    </source>
</evidence>
<organism evidence="2 3">
    <name type="scientific">Meganyctiphanes norvegica</name>
    <name type="common">Northern krill</name>
    <name type="synonym">Thysanopoda norvegica</name>
    <dbReference type="NCBI Taxonomy" id="48144"/>
    <lineage>
        <taxon>Eukaryota</taxon>
        <taxon>Metazoa</taxon>
        <taxon>Ecdysozoa</taxon>
        <taxon>Arthropoda</taxon>
        <taxon>Crustacea</taxon>
        <taxon>Multicrustacea</taxon>
        <taxon>Malacostraca</taxon>
        <taxon>Eumalacostraca</taxon>
        <taxon>Eucarida</taxon>
        <taxon>Euphausiacea</taxon>
        <taxon>Euphausiidae</taxon>
        <taxon>Meganyctiphanes</taxon>
    </lineage>
</organism>
<keyword evidence="1" id="KW-1133">Transmembrane helix</keyword>
<keyword evidence="1" id="KW-0472">Membrane</keyword>
<evidence type="ECO:0000313" key="2">
    <source>
        <dbReference type="EMBL" id="CAL4240546.1"/>
    </source>
</evidence>
<sequence length="107" mass="12628">FESLSSVRGVLDPFLYLLYVYFWVYNSKTKSKTNTNVIDMTNSLMGPKTQNEAYNFKLFFITRHMFLGFRGKVTAKKSPNLLLFFIHPLRDFNRVILFDMKVVLETL</sequence>
<feature type="non-terminal residue" evidence="2">
    <location>
        <position position="1"/>
    </location>
</feature>
<gene>
    <name evidence="2" type="ORF">MNOR_LOCUS40604</name>
</gene>
<comment type="caution">
    <text evidence="2">The sequence shown here is derived from an EMBL/GenBank/DDBJ whole genome shotgun (WGS) entry which is preliminary data.</text>
</comment>
<name>A0AAV2SUN9_MEGNR</name>
<protein>
    <submittedName>
        <fullName evidence="2">Uncharacterized protein</fullName>
    </submittedName>
</protein>
<reference evidence="2 3" key="1">
    <citation type="submission" date="2024-05" db="EMBL/GenBank/DDBJ databases">
        <authorList>
            <person name="Wallberg A."/>
        </authorList>
    </citation>
    <scope>NUCLEOTIDE SEQUENCE [LARGE SCALE GENOMIC DNA]</scope>
</reference>
<dbReference type="EMBL" id="CAXKWB010127600">
    <property type="protein sequence ID" value="CAL4240546.1"/>
    <property type="molecule type" value="Genomic_DNA"/>
</dbReference>
<feature type="transmembrane region" description="Helical" evidence="1">
    <location>
        <begin position="6"/>
        <end position="24"/>
    </location>
</feature>
<accession>A0AAV2SUN9</accession>